<keyword evidence="1" id="KW-0805">Transcription regulation</keyword>
<evidence type="ECO:0000313" key="6">
    <source>
        <dbReference type="Proteomes" id="UP001168380"/>
    </source>
</evidence>
<protein>
    <submittedName>
        <fullName evidence="5">AraC family transcriptional regulator</fullName>
    </submittedName>
</protein>
<dbReference type="EMBL" id="JAULRT010000062">
    <property type="protein sequence ID" value="MDO3383703.1"/>
    <property type="molecule type" value="Genomic_DNA"/>
</dbReference>
<organism evidence="5 6">
    <name type="scientific">Gilvimarinus algae</name>
    <dbReference type="NCBI Taxonomy" id="3058037"/>
    <lineage>
        <taxon>Bacteria</taxon>
        <taxon>Pseudomonadati</taxon>
        <taxon>Pseudomonadota</taxon>
        <taxon>Gammaproteobacteria</taxon>
        <taxon>Cellvibrionales</taxon>
        <taxon>Cellvibrionaceae</taxon>
        <taxon>Gilvimarinus</taxon>
    </lineage>
</organism>
<dbReference type="SUPFAM" id="SSF55785">
    <property type="entry name" value="PYP-like sensor domain (PAS domain)"/>
    <property type="match status" value="1"/>
</dbReference>
<dbReference type="PROSITE" id="PS01124">
    <property type="entry name" value="HTH_ARAC_FAMILY_2"/>
    <property type="match status" value="1"/>
</dbReference>
<dbReference type="Gene3D" id="1.10.10.60">
    <property type="entry name" value="Homeodomain-like"/>
    <property type="match status" value="1"/>
</dbReference>
<proteinExistence type="predicted"/>
<evidence type="ECO:0000259" key="4">
    <source>
        <dbReference type="PROSITE" id="PS01124"/>
    </source>
</evidence>
<gene>
    <name evidence="5" type="ORF">QWI16_16090</name>
</gene>
<dbReference type="RefSeq" id="WP_302714637.1">
    <property type="nucleotide sequence ID" value="NZ_JAULRT010000062.1"/>
</dbReference>
<accession>A0ABT8THZ4</accession>
<dbReference type="Pfam" id="PF12833">
    <property type="entry name" value="HTH_18"/>
    <property type="match status" value="1"/>
</dbReference>
<dbReference type="InterPro" id="IPR020449">
    <property type="entry name" value="Tscrpt_reg_AraC-type_HTH"/>
</dbReference>
<keyword evidence="6" id="KW-1185">Reference proteome</keyword>
<dbReference type="InterPro" id="IPR035965">
    <property type="entry name" value="PAS-like_dom_sf"/>
</dbReference>
<dbReference type="PRINTS" id="PR00032">
    <property type="entry name" value="HTHARAC"/>
</dbReference>
<reference evidence="5" key="1">
    <citation type="submission" date="2023-07" db="EMBL/GenBank/DDBJ databases">
        <title>Gilvimarinus algae sp. nov., isolated from the surface of Kelp.</title>
        <authorList>
            <person name="Sun Y.Y."/>
            <person name="Gong Y."/>
            <person name="Du Z.J."/>
        </authorList>
    </citation>
    <scope>NUCLEOTIDE SEQUENCE</scope>
    <source>
        <strain evidence="5">SDUM040014</strain>
    </source>
</reference>
<keyword evidence="2" id="KW-0238">DNA-binding</keyword>
<dbReference type="PANTHER" id="PTHR46796">
    <property type="entry name" value="HTH-TYPE TRANSCRIPTIONAL ACTIVATOR RHAS-RELATED"/>
    <property type="match status" value="1"/>
</dbReference>
<dbReference type="Pfam" id="PF08448">
    <property type="entry name" value="PAS_4"/>
    <property type="match status" value="1"/>
</dbReference>
<dbReference type="Gene3D" id="3.30.450.20">
    <property type="entry name" value="PAS domain"/>
    <property type="match status" value="1"/>
</dbReference>
<dbReference type="InterPro" id="IPR050204">
    <property type="entry name" value="AraC_XylS_family_regulators"/>
</dbReference>
<dbReference type="SMART" id="SM00342">
    <property type="entry name" value="HTH_ARAC"/>
    <property type="match status" value="1"/>
</dbReference>
<evidence type="ECO:0000313" key="5">
    <source>
        <dbReference type="EMBL" id="MDO3383703.1"/>
    </source>
</evidence>
<feature type="domain" description="HTH araC/xylS-type" evidence="4">
    <location>
        <begin position="141"/>
        <end position="239"/>
    </location>
</feature>
<name>A0ABT8THZ4_9GAMM</name>
<dbReference type="Proteomes" id="UP001168380">
    <property type="component" value="Unassembled WGS sequence"/>
</dbReference>
<dbReference type="InterPro" id="IPR013656">
    <property type="entry name" value="PAS_4"/>
</dbReference>
<dbReference type="InterPro" id="IPR009057">
    <property type="entry name" value="Homeodomain-like_sf"/>
</dbReference>
<dbReference type="InterPro" id="IPR018060">
    <property type="entry name" value="HTH_AraC"/>
</dbReference>
<evidence type="ECO:0000256" key="3">
    <source>
        <dbReference type="ARBA" id="ARBA00023163"/>
    </source>
</evidence>
<dbReference type="SUPFAM" id="SSF46689">
    <property type="entry name" value="Homeodomain-like"/>
    <property type="match status" value="2"/>
</dbReference>
<comment type="caution">
    <text evidence="5">The sequence shown here is derived from an EMBL/GenBank/DDBJ whole genome shotgun (WGS) entry which is preliminary data.</text>
</comment>
<evidence type="ECO:0000256" key="2">
    <source>
        <dbReference type="ARBA" id="ARBA00023125"/>
    </source>
</evidence>
<evidence type="ECO:0000256" key="1">
    <source>
        <dbReference type="ARBA" id="ARBA00023015"/>
    </source>
</evidence>
<dbReference type="PANTHER" id="PTHR46796:SF13">
    <property type="entry name" value="HTH-TYPE TRANSCRIPTIONAL ACTIVATOR RHAS"/>
    <property type="match status" value="1"/>
</dbReference>
<sequence>MTDLDAWLSQLDPRHSAARIFEFMPSVLYFVKDRSGRILTGNQAFAERCGCASAKELYGRRDDSLFPRYMVEKFRRDDATVFRTGAPLHGLIELFPTREGLPEWCVTHKVPLFDLTGEVVGLCGIVQSYERMSDHPEQPVFKVVEHIRAHYAERLSIPDIARQFGFSQRQLERRFADTFGASPREYIIRLRTLVACEHLRSGNAPVSEVALECGFYDHSSFIRHFKRILGVTPLAYRKHQSGQAGY</sequence>
<keyword evidence="3" id="KW-0804">Transcription</keyword>